<proteinExistence type="predicted"/>
<gene>
    <name evidence="1" type="ORF">BD310DRAFT_829512</name>
</gene>
<sequence length="122" mass="13527">MFGAKTEHGVVAFAVYYGFFARCCMATPMLAVLAKSVDVVGIRIEFAFSFALLTGNPISGVLLHQHEYLWSYAIVFNAVCTSIPVVLEVRCRTLFRVMVLWGCFLLIVSRAMVAKAKGAQWI</sequence>
<evidence type="ECO:0000313" key="1">
    <source>
        <dbReference type="EMBL" id="TBU53712.1"/>
    </source>
</evidence>
<keyword evidence="2" id="KW-1185">Reference proteome</keyword>
<protein>
    <submittedName>
        <fullName evidence="1">Uncharacterized protein</fullName>
    </submittedName>
</protein>
<name>A0A4Q9PI88_9APHY</name>
<organism evidence="1 2">
    <name type="scientific">Dichomitus squalens</name>
    <dbReference type="NCBI Taxonomy" id="114155"/>
    <lineage>
        <taxon>Eukaryota</taxon>
        <taxon>Fungi</taxon>
        <taxon>Dikarya</taxon>
        <taxon>Basidiomycota</taxon>
        <taxon>Agaricomycotina</taxon>
        <taxon>Agaricomycetes</taxon>
        <taxon>Polyporales</taxon>
        <taxon>Polyporaceae</taxon>
        <taxon>Dichomitus</taxon>
    </lineage>
</organism>
<reference evidence="1 2" key="1">
    <citation type="submission" date="2019-01" db="EMBL/GenBank/DDBJ databases">
        <title>Draft genome sequences of three monokaryotic isolates of the white-rot basidiomycete fungus Dichomitus squalens.</title>
        <authorList>
            <consortium name="DOE Joint Genome Institute"/>
            <person name="Lopez S.C."/>
            <person name="Andreopoulos B."/>
            <person name="Pangilinan J."/>
            <person name="Lipzen A."/>
            <person name="Riley R."/>
            <person name="Ahrendt S."/>
            <person name="Ng V."/>
            <person name="Barry K."/>
            <person name="Daum C."/>
            <person name="Grigoriev I.V."/>
            <person name="Hilden K.S."/>
            <person name="Makela M.R."/>
            <person name="de Vries R.P."/>
        </authorList>
    </citation>
    <scope>NUCLEOTIDE SEQUENCE [LARGE SCALE GENOMIC DNA]</scope>
    <source>
        <strain evidence="1 2">CBS 464.89</strain>
    </source>
</reference>
<evidence type="ECO:0000313" key="2">
    <source>
        <dbReference type="Proteomes" id="UP000292082"/>
    </source>
</evidence>
<dbReference type="AlphaFoldDB" id="A0A4Q9PI88"/>
<dbReference type="EMBL" id="ML145206">
    <property type="protein sequence ID" value="TBU53712.1"/>
    <property type="molecule type" value="Genomic_DNA"/>
</dbReference>
<accession>A0A4Q9PI88</accession>
<dbReference type="Proteomes" id="UP000292082">
    <property type="component" value="Unassembled WGS sequence"/>
</dbReference>